<evidence type="ECO:0000259" key="1">
    <source>
        <dbReference type="PROSITE" id="PS50011"/>
    </source>
</evidence>
<name>A0A015K9I2_RHIIW</name>
<proteinExistence type="predicted"/>
<sequence>MQAVIHSNEDVNWFEDAISKGLIKLFDYEDFSEMKQMVPTERRIFSNLVNSLIKLLLILEKDNYLLVMEYADNGTLRSYLEKNKNLTWEFKFKLAYQLSCAVSYLHYEGIMHLDLHSKNILIHQTSIKLADFGLSRRVNDVSEAHSEIYGILAYIDPQKLHDNTYRLNKKSDIYSIGVLLWEISSGRPPFEKVNPTSLPLLLDILGGGREKIIPDTPEVYKNIFTECWDHDPDNRPEITQVAFRLYDLYRPNIIIPEVVKPDVQSSDEQSSAGSQLIDHQNFNNIVESNTNINLFEKATKEIDSIINENLKNGKPIENNIFDYQNNHNITSQEIYNWLNDQNEPHLIFLRGCYNYYGIKTNDDYKMAFKLFEEASKQNHMLAQYYVGLCYHYGRGVMKDKELALEYFKKTADENFSSGQLRIGFYYRKKKDFNMAFHWYEKAANSGNNIAQFHLARMYKDGEGVAKDYNKAFQLFQKSAEGEHINGIAMLGYCYRNGIGTCSNKKKAIVFYQKAANLGHNRAQYILALMYESGEGVEKDYEEAFELCKKSAEGGYLEGMFTLAYYYCDGIGTNVDEQKAAEIYQKAANLGHSKSQYNLALMYENGEGVDRDYKKAFKLYEESSREVVEGAFKLGYFYKNGLGTSLNKQKAVEFYQKAVNLGHFVAKFNLALMYKTGKGVSKDYEKAFELFIESFIFIYLNYCIKEQIKI</sequence>
<dbReference type="InterPro" id="IPR011990">
    <property type="entry name" value="TPR-like_helical_dom_sf"/>
</dbReference>
<accession>A0A015K9I2</accession>
<dbReference type="GO" id="GO:0004672">
    <property type="term" value="F:protein kinase activity"/>
    <property type="evidence" value="ECO:0007669"/>
    <property type="project" value="InterPro"/>
</dbReference>
<dbReference type="PANTHER" id="PTHR43628:SF1">
    <property type="entry name" value="CHITIN SYNTHASE REGULATORY FACTOR 2-RELATED"/>
    <property type="match status" value="1"/>
</dbReference>
<dbReference type="Gene3D" id="1.25.40.10">
    <property type="entry name" value="Tetratricopeptide repeat domain"/>
    <property type="match status" value="3"/>
</dbReference>
<dbReference type="SUPFAM" id="SSF56112">
    <property type="entry name" value="Protein kinase-like (PK-like)"/>
    <property type="match status" value="1"/>
</dbReference>
<feature type="domain" description="Protein kinase" evidence="1">
    <location>
        <begin position="1"/>
        <end position="249"/>
    </location>
</feature>
<dbReference type="EMBL" id="JEMT01012304">
    <property type="protein sequence ID" value="EXX76220.1"/>
    <property type="molecule type" value="Genomic_DNA"/>
</dbReference>
<dbReference type="InterPro" id="IPR000719">
    <property type="entry name" value="Prot_kinase_dom"/>
</dbReference>
<dbReference type="SUPFAM" id="SSF81901">
    <property type="entry name" value="HCP-like"/>
    <property type="match status" value="3"/>
</dbReference>
<dbReference type="PRINTS" id="PR00109">
    <property type="entry name" value="TYRKINASE"/>
</dbReference>
<dbReference type="HOGENOM" id="CLU_000288_7_12_1"/>
<dbReference type="Gene3D" id="1.10.510.10">
    <property type="entry name" value="Transferase(Phosphotransferase) domain 1"/>
    <property type="match status" value="1"/>
</dbReference>
<dbReference type="InterPro" id="IPR052945">
    <property type="entry name" value="Mitotic_Regulator"/>
</dbReference>
<comment type="caution">
    <text evidence="2">The sequence shown here is derived from an EMBL/GenBank/DDBJ whole genome shotgun (WGS) entry which is preliminary data.</text>
</comment>
<dbReference type="Pfam" id="PF07714">
    <property type="entry name" value="PK_Tyr_Ser-Thr"/>
    <property type="match status" value="1"/>
</dbReference>
<protein>
    <submittedName>
        <fullName evidence="2">Skt5p</fullName>
    </submittedName>
</protein>
<organism evidence="2 3">
    <name type="scientific">Rhizophagus irregularis (strain DAOM 197198w)</name>
    <name type="common">Glomus intraradices</name>
    <dbReference type="NCBI Taxonomy" id="1432141"/>
    <lineage>
        <taxon>Eukaryota</taxon>
        <taxon>Fungi</taxon>
        <taxon>Fungi incertae sedis</taxon>
        <taxon>Mucoromycota</taxon>
        <taxon>Glomeromycotina</taxon>
        <taxon>Glomeromycetes</taxon>
        <taxon>Glomerales</taxon>
        <taxon>Glomeraceae</taxon>
        <taxon>Rhizophagus</taxon>
    </lineage>
</organism>
<evidence type="ECO:0000313" key="2">
    <source>
        <dbReference type="EMBL" id="EXX76220.1"/>
    </source>
</evidence>
<dbReference type="InterPro" id="IPR011009">
    <property type="entry name" value="Kinase-like_dom_sf"/>
</dbReference>
<dbReference type="SMART" id="SM00671">
    <property type="entry name" value="SEL1"/>
    <property type="match status" value="10"/>
</dbReference>
<keyword evidence="3" id="KW-1185">Reference proteome</keyword>
<dbReference type="InterPro" id="IPR006597">
    <property type="entry name" value="Sel1-like"/>
</dbReference>
<dbReference type="PANTHER" id="PTHR43628">
    <property type="entry name" value="ACTIVATOR OF C KINASE PROTEIN 1-RELATED"/>
    <property type="match status" value="1"/>
</dbReference>
<dbReference type="AlphaFoldDB" id="A0A015K9I2"/>
<evidence type="ECO:0000313" key="3">
    <source>
        <dbReference type="Proteomes" id="UP000022910"/>
    </source>
</evidence>
<reference evidence="2 3" key="1">
    <citation type="submission" date="2014-02" db="EMBL/GenBank/DDBJ databases">
        <title>Single nucleus genome sequencing reveals high similarity among nuclei of an endomycorrhizal fungus.</title>
        <authorList>
            <person name="Lin K."/>
            <person name="Geurts R."/>
            <person name="Zhang Z."/>
            <person name="Limpens E."/>
            <person name="Saunders D.G."/>
            <person name="Mu D."/>
            <person name="Pang E."/>
            <person name="Cao H."/>
            <person name="Cha H."/>
            <person name="Lin T."/>
            <person name="Zhou Q."/>
            <person name="Shang Y."/>
            <person name="Li Y."/>
            <person name="Ivanov S."/>
            <person name="Sharma T."/>
            <person name="Velzen R.V."/>
            <person name="Ruijter N.D."/>
            <person name="Aanen D.K."/>
            <person name="Win J."/>
            <person name="Kamoun S."/>
            <person name="Bisseling T."/>
            <person name="Huang S."/>
        </authorList>
    </citation>
    <scope>NUCLEOTIDE SEQUENCE [LARGE SCALE GENOMIC DNA]</scope>
    <source>
        <strain evidence="3">DAOM197198w</strain>
    </source>
</reference>
<gene>
    <name evidence="2" type="ORF">RirG_035160</name>
</gene>
<dbReference type="PROSITE" id="PS50011">
    <property type="entry name" value="PROTEIN_KINASE_DOM"/>
    <property type="match status" value="1"/>
</dbReference>
<dbReference type="GO" id="GO:0005524">
    <property type="term" value="F:ATP binding"/>
    <property type="evidence" value="ECO:0007669"/>
    <property type="project" value="InterPro"/>
</dbReference>
<dbReference type="OrthoDB" id="2375798at2759"/>
<dbReference type="Proteomes" id="UP000022910">
    <property type="component" value="Unassembled WGS sequence"/>
</dbReference>
<dbReference type="Pfam" id="PF08238">
    <property type="entry name" value="Sel1"/>
    <property type="match status" value="10"/>
</dbReference>
<dbReference type="InterPro" id="IPR001245">
    <property type="entry name" value="Ser-Thr/Tyr_kinase_cat_dom"/>
</dbReference>